<keyword evidence="3" id="KW-1185">Reference proteome</keyword>
<keyword evidence="1" id="KW-0732">Signal</keyword>
<organism evidence="2 3">
    <name type="scientific">Pirellula staleyi (strain ATCC 27377 / DSM 6068 / ICPB 4128)</name>
    <name type="common">Pirella staleyi</name>
    <dbReference type="NCBI Taxonomy" id="530564"/>
    <lineage>
        <taxon>Bacteria</taxon>
        <taxon>Pseudomonadati</taxon>
        <taxon>Planctomycetota</taxon>
        <taxon>Planctomycetia</taxon>
        <taxon>Pirellulales</taxon>
        <taxon>Pirellulaceae</taxon>
        <taxon>Pirellula</taxon>
    </lineage>
</organism>
<gene>
    <name evidence="2" type="ordered locus">Psta_2451</name>
</gene>
<dbReference type="Gene3D" id="1.25.10.10">
    <property type="entry name" value="Leucine-rich Repeat Variant"/>
    <property type="match status" value="1"/>
</dbReference>
<sequence precursor="true">MKLTIPVALATALILGSMAHAADDAAEASDAASISQRHLAAWQLAFAATIDRHQVEAAVSSDDAVMRYWGAMAILRTPRDSAERAEMLPLVQPLLADASPAVQVVAAEIVALSPDSKVGITRLETLSQHPQEAVRVQVLAAIERLAAHAEVLRPVLTEAQNDSSEYVKRIASRTLAKLNQQP</sequence>
<evidence type="ECO:0008006" key="4">
    <source>
        <dbReference type="Google" id="ProtNLM"/>
    </source>
</evidence>
<dbReference type="InterPro" id="IPR016024">
    <property type="entry name" value="ARM-type_fold"/>
</dbReference>
<dbReference type="STRING" id="530564.Psta_2451"/>
<name>D2R4Q4_PIRSD</name>
<accession>D2R4Q4</accession>
<dbReference type="PROSITE" id="PS50077">
    <property type="entry name" value="HEAT_REPEAT"/>
    <property type="match status" value="1"/>
</dbReference>
<protein>
    <recommendedName>
        <fullName evidence="4">HEAT repeat domain-containing protein</fullName>
    </recommendedName>
</protein>
<dbReference type="Proteomes" id="UP000001887">
    <property type="component" value="Chromosome"/>
</dbReference>
<feature type="chain" id="PRO_5003035459" description="HEAT repeat domain-containing protein" evidence="1">
    <location>
        <begin position="22"/>
        <end position="182"/>
    </location>
</feature>
<feature type="signal peptide" evidence="1">
    <location>
        <begin position="1"/>
        <end position="21"/>
    </location>
</feature>
<dbReference type="InterPro" id="IPR021133">
    <property type="entry name" value="HEAT_type_2"/>
</dbReference>
<dbReference type="HOGENOM" id="CLU_1480716_0_0_0"/>
<dbReference type="SUPFAM" id="SSF48371">
    <property type="entry name" value="ARM repeat"/>
    <property type="match status" value="1"/>
</dbReference>
<reference evidence="2 3" key="1">
    <citation type="journal article" date="2009" name="Stand. Genomic Sci.">
        <title>Complete genome sequence of Pirellula staleyi type strain (ATCC 27377).</title>
        <authorList>
            <person name="Clum A."/>
            <person name="Tindall B.J."/>
            <person name="Sikorski J."/>
            <person name="Ivanova N."/>
            <person name="Mavrommatis K."/>
            <person name="Lucas S."/>
            <person name="Glavina del Rio T."/>
            <person name="Nolan M."/>
            <person name="Chen F."/>
            <person name="Tice H."/>
            <person name="Pitluck S."/>
            <person name="Cheng J.F."/>
            <person name="Chertkov O."/>
            <person name="Brettin T."/>
            <person name="Han C."/>
            <person name="Detter J.C."/>
            <person name="Kuske C."/>
            <person name="Bruce D."/>
            <person name="Goodwin L."/>
            <person name="Ovchinikova G."/>
            <person name="Pati A."/>
            <person name="Mikhailova N."/>
            <person name="Chen A."/>
            <person name="Palaniappan K."/>
            <person name="Land M."/>
            <person name="Hauser L."/>
            <person name="Chang Y.J."/>
            <person name="Jeffries C.D."/>
            <person name="Chain P."/>
            <person name="Rohde M."/>
            <person name="Goker M."/>
            <person name="Bristow J."/>
            <person name="Eisen J.A."/>
            <person name="Markowitz V."/>
            <person name="Hugenholtz P."/>
            <person name="Kyrpides N.C."/>
            <person name="Klenk H.P."/>
            <person name="Lapidus A."/>
        </authorList>
    </citation>
    <scope>NUCLEOTIDE SEQUENCE [LARGE SCALE GENOMIC DNA]</scope>
    <source>
        <strain evidence="3">ATCC 27377 / DSM 6068 / ICPB 4128</strain>
    </source>
</reference>
<evidence type="ECO:0000313" key="3">
    <source>
        <dbReference type="Proteomes" id="UP000001887"/>
    </source>
</evidence>
<dbReference type="InterPro" id="IPR011989">
    <property type="entry name" value="ARM-like"/>
</dbReference>
<proteinExistence type="predicted"/>
<dbReference type="AlphaFoldDB" id="D2R4Q4"/>
<dbReference type="EMBL" id="CP001848">
    <property type="protein sequence ID" value="ADB17120.1"/>
    <property type="molecule type" value="Genomic_DNA"/>
</dbReference>
<evidence type="ECO:0000256" key="1">
    <source>
        <dbReference type="SAM" id="SignalP"/>
    </source>
</evidence>
<dbReference type="KEGG" id="psl:Psta_2451"/>
<evidence type="ECO:0000313" key="2">
    <source>
        <dbReference type="EMBL" id="ADB17120.1"/>
    </source>
</evidence>